<organism evidence="1 2">
    <name type="scientific">Gossypium australe</name>
    <dbReference type="NCBI Taxonomy" id="47621"/>
    <lineage>
        <taxon>Eukaryota</taxon>
        <taxon>Viridiplantae</taxon>
        <taxon>Streptophyta</taxon>
        <taxon>Embryophyta</taxon>
        <taxon>Tracheophyta</taxon>
        <taxon>Spermatophyta</taxon>
        <taxon>Magnoliopsida</taxon>
        <taxon>eudicotyledons</taxon>
        <taxon>Gunneridae</taxon>
        <taxon>Pentapetalae</taxon>
        <taxon>rosids</taxon>
        <taxon>malvids</taxon>
        <taxon>Malvales</taxon>
        <taxon>Malvaceae</taxon>
        <taxon>Malvoideae</taxon>
        <taxon>Gossypium</taxon>
    </lineage>
</organism>
<dbReference type="GO" id="GO:0003964">
    <property type="term" value="F:RNA-directed DNA polymerase activity"/>
    <property type="evidence" value="ECO:0007669"/>
    <property type="project" value="UniProtKB-KW"/>
</dbReference>
<dbReference type="AlphaFoldDB" id="A0A5B6WU60"/>
<proteinExistence type="predicted"/>
<evidence type="ECO:0000313" key="1">
    <source>
        <dbReference type="EMBL" id="KAA3484604.1"/>
    </source>
</evidence>
<gene>
    <name evidence="1" type="ORF">EPI10_006678</name>
</gene>
<reference evidence="2" key="1">
    <citation type="journal article" date="2019" name="Plant Biotechnol. J.">
        <title>Genome sequencing of the Australian wild diploid species Gossypium australe highlights disease resistance and delayed gland morphogenesis.</title>
        <authorList>
            <person name="Cai Y."/>
            <person name="Cai X."/>
            <person name="Wang Q."/>
            <person name="Wang P."/>
            <person name="Zhang Y."/>
            <person name="Cai C."/>
            <person name="Xu Y."/>
            <person name="Wang K."/>
            <person name="Zhou Z."/>
            <person name="Wang C."/>
            <person name="Geng S."/>
            <person name="Li B."/>
            <person name="Dong Q."/>
            <person name="Hou Y."/>
            <person name="Wang H."/>
            <person name="Ai P."/>
            <person name="Liu Z."/>
            <person name="Yi F."/>
            <person name="Sun M."/>
            <person name="An G."/>
            <person name="Cheng J."/>
            <person name="Zhang Y."/>
            <person name="Shi Q."/>
            <person name="Xie Y."/>
            <person name="Shi X."/>
            <person name="Chang Y."/>
            <person name="Huang F."/>
            <person name="Chen Y."/>
            <person name="Hong S."/>
            <person name="Mi L."/>
            <person name="Sun Q."/>
            <person name="Zhang L."/>
            <person name="Zhou B."/>
            <person name="Peng R."/>
            <person name="Zhang X."/>
            <person name="Liu F."/>
        </authorList>
    </citation>
    <scope>NUCLEOTIDE SEQUENCE [LARGE SCALE GENOMIC DNA]</scope>
    <source>
        <strain evidence="2">cv. PA1801</strain>
    </source>
</reference>
<name>A0A5B6WU60_9ROSI</name>
<dbReference type="OrthoDB" id="995189at2759"/>
<accession>A0A5B6WU60</accession>
<keyword evidence="1" id="KW-0695">RNA-directed DNA polymerase</keyword>
<protein>
    <submittedName>
        <fullName evidence="1">Reverse transcriptase</fullName>
    </submittedName>
</protein>
<comment type="caution">
    <text evidence="1">The sequence shown here is derived from an EMBL/GenBank/DDBJ whole genome shotgun (WGS) entry which is preliminary data.</text>
</comment>
<dbReference type="Proteomes" id="UP000325315">
    <property type="component" value="Unassembled WGS sequence"/>
</dbReference>
<dbReference type="EMBL" id="SMMG02000002">
    <property type="protein sequence ID" value="KAA3484604.1"/>
    <property type="molecule type" value="Genomic_DNA"/>
</dbReference>
<keyword evidence="1" id="KW-0548">Nucleotidyltransferase</keyword>
<sequence length="151" mass="17521">MGRYEFIDEGLGFQCLSKFSLALLAKQGWLLICYPNSLLARSLKAKFDPEIDFLNASVWATKGLLKKGLCWRIESRNQVLVWEDAWVPSVANFKIQTQKKNQHIRYVSDLIDQTTNGWKEGVLRTTFNEEEAERSLFIPFPYASQNDKLVW</sequence>
<keyword evidence="2" id="KW-1185">Reference proteome</keyword>
<keyword evidence="1" id="KW-0808">Transferase</keyword>
<evidence type="ECO:0000313" key="2">
    <source>
        <dbReference type="Proteomes" id="UP000325315"/>
    </source>
</evidence>